<sequence length="205" mass="22908">MANAHGESPGAEILEWKTRVSFFRNNPVTRQIAVVVGVPFGLLLLWMAKRGFADGAREARYAFYFVGFFLAIGALFVTAVFGGGYDVEYRLDESGVYAANQERQRKRLSALFRLGLILSLFARSFTAAGSSLLARGSLRRSLRWSALRAAKFNPKERLIIVKGKGADKIYLFCTPENYETVRAIVERRLRLSKSAAKREADSARS</sequence>
<keyword evidence="1" id="KW-0812">Transmembrane</keyword>
<organism evidence="2 3">
    <name type="scientific">Pyramidobacter porci</name>
    <dbReference type="NCBI Taxonomy" id="2605789"/>
    <lineage>
        <taxon>Bacteria</taxon>
        <taxon>Thermotogati</taxon>
        <taxon>Synergistota</taxon>
        <taxon>Synergistia</taxon>
        <taxon>Synergistales</taxon>
        <taxon>Dethiosulfovibrionaceae</taxon>
        <taxon>Pyramidobacter</taxon>
    </lineage>
</organism>
<dbReference type="EMBL" id="VUNH01000010">
    <property type="protein sequence ID" value="MST56202.1"/>
    <property type="molecule type" value="Genomic_DNA"/>
</dbReference>
<keyword evidence="3" id="KW-1185">Reference proteome</keyword>
<protein>
    <submittedName>
        <fullName evidence="2">Uncharacterized protein</fullName>
    </submittedName>
</protein>
<comment type="caution">
    <text evidence="2">The sequence shown here is derived from an EMBL/GenBank/DDBJ whole genome shotgun (WGS) entry which is preliminary data.</text>
</comment>
<evidence type="ECO:0000313" key="2">
    <source>
        <dbReference type="EMBL" id="MST56202.1"/>
    </source>
</evidence>
<evidence type="ECO:0000256" key="1">
    <source>
        <dbReference type="SAM" id="Phobius"/>
    </source>
</evidence>
<feature type="transmembrane region" description="Helical" evidence="1">
    <location>
        <begin position="110"/>
        <end position="134"/>
    </location>
</feature>
<accession>A0A6L5YF10</accession>
<feature type="transmembrane region" description="Helical" evidence="1">
    <location>
        <begin position="61"/>
        <end position="85"/>
    </location>
</feature>
<keyword evidence="1" id="KW-1133">Transmembrane helix</keyword>
<dbReference type="AlphaFoldDB" id="A0A6L5YF10"/>
<evidence type="ECO:0000313" key="3">
    <source>
        <dbReference type="Proteomes" id="UP000473699"/>
    </source>
</evidence>
<keyword evidence="1" id="KW-0472">Membrane</keyword>
<gene>
    <name evidence="2" type="ORF">FYJ74_09185</name>
</gene>
<proteinExistence type="predicted"/>
<feature type="transmembrane region" description="Helical" evidence="1">
    <location>
        <begin position="31"/>
        <end position="49"/>
    </location>
</feature>
<dbReference type="Proteomes" id="UP000473699">
    <property type="component" value="Unassembled WGS sequence"/>
</dbReference>
<name>A0A6L5YF10_9BACT</name>
<reference evidence="2 3" key="1">
    <citation type="submission" date="2019-08" db="EMBL/GenBank/DDBJ databases">
        <title>In-depth cultivation of the pig gut microbiome towards novel bacterial diversity and tailored functional studies.</title>
        <authorList>
            <person name="Wylensek D."/>
            <person name="Hitch T.C.A."/>
            <person name="Clavel T."/>
        </authorList>
    </citation>
    <scope>NUCLEOTIDE SEQUENCE [LARGE SCALE GENOMIC DNA]</scope>
    <source>
        <strain evidence="2 3">SM-530-WT-4B</strain>
    </source>
</reference>
<dbReference type="RefSeq" id="WP_154529287.1">
    <property type="nucleotide sequence ID" value="NZ_VUNH01000010.1"/>
</dbReference>